<dbReference type="AlphaFoldDB" id="A0A411PG49"/>
<keyword evidence="1" id="KW-0732">Signal</keyword>
<evidence type="ECO:0000256" key="1">
    <source>
        <dbReference type="SAM" id="SignalP"/>
    </source>
</evidence>
<evidence type="ECO:0008006" key="4">
    <source>
        <dbReference type="Google" id="ProtNLM"/>
    </source>
</evidence>
<evidence type="ECO:0000313" key="2">
    <source>
        <dbReference type="EMBL" id="QBF82533.1"/>
    </source>
</evidence>
<proteinExistence type="predicted"/>
<protein>
    <recommendedName>
        <fullName evidence="4">DUF302 domain-containing protein</fullName>
    </recommendedName>
</protein>
<feature type="signal peptide" evidence="1">
    <location>
        <begin position="1"/>
        <end position="19"/>
    </location>
</feature>
<accession>A0A411PG49</accession>
<dbReference type="KEGG" id="smai:EXU30_07360"/>
<gene>
    <name evidence="2" type="ORF">EXU30_07360</name>
</gene>
<reference evidence="2 3" key="1">
    <citation type="submission" date="2019-02" db="EMBL/GenBank/DDBJ databases">
        <title>Shewanella sp. D4-2 isolated from Dokdo Island.</title>
        <authorList>
            <person name="Baek K."/>
        </authorList>
    </citation>
    <scope>NUCLEOTIDE SEQUENCE [LARGE SCALE GENOMIC DNA]</scope>
    <source>
        <strain evidence="2 3">D4-2</strain>
    </source>
</reference>
<keyword evidence="3" id="KW-1185">Reference proteome</keyword>
<sequence length="175" mass="19493">MKKLIMAAALTLMSANAVAEKIALPPLNYTSYIGADELYDKLKQSEVFSNLDKENFGTPIRLIVRYRTENTAGGSAAGFTSAILAGGSLGILPVVTNNDFVLTYELTVQNQVIAAIEYRENFTEAANMYQAEDLHRLDGDELVWVMTTAEQFIEQVQADPEVRSLIEEYDYYFGE</sequence>
<dbReference type="OrthoDB" id="6267475at2"/>
<dbReference type="EMBL" id="CP036200">
    <property type="protein sequence ID" value="QBF82533.1"/>
    <property type="molecule type" value="Genomic_DNA"/>
</dbReference>
<organism evidence="2 3">
    <name type="scientific">Shewanella maritima</name>
    <dbReference type="NCBI Taxonomy" id="2520507"/>
    <lineage>
        <taxon>Bacteria</taxon>
        <taxon>Pseudomonadati</taxon>
        <taxon>Pseudomonadota</taxon>
        <taxon>Gammaproteobacteria</taxon>
        <taxon>Alteromonadales</taxon>
        <taxon>Shewanellaceae</taxon>
        <taxon>Shewanella</taxon>
    </lineage>
</organism>
<name>A0A411PG49_9GAMM</name>
<evidence type="ECO:0000313" key="3">
    <source>
        <dbReference type="Proteomes" id="UP000291106"/>
    </source>
</evidence>
<feature type="chain" id="PRO_5019266670" description="DUF302 domain-containing protein" evidence="1">
    <location>
        <begin position="20"/>
        <end position="175"/>
    </location>
</feature>
<dbReference type="Proteomes" id="UP000291106">
    <property type="component" value="Chromosome"/>
</dbReference>
<dbReference type="RefSeq" id="WP_130598756.1">
    <property type="nucleotide sequence ID" value="NZ_CP036200.1"/>
</dbReference>